<dbReference type="EMBL" id="ONZQ02000012">
    <property type="protein sequence ID" value="SPO05138.1"/>
    <property type="molecule type" value="Genomic_DNA"/>
</dbReference>
<dbReference type="PANTHER" id="PTHR48011">
    <property type="entry name" value="CCR4-NOT TRANSCRIPTIONAL COMPLEX SUBUNIT CAF120-RELATED"/>
    <property type="match status" value="1"/>
</dbReference>
<feature type="region of interest" description="Disordered" evidence="1">
    <location>
        <begin position="426"/>
        <end position="458"/>
    </location>
</feature>
<reference evidence="3" key="1">
    <citation type="submission" date="2018-03" db="EMBL/GenBank/DDBJ databases">
        <authorList>
            <person name="Guldener U."/>
        </authorList>
    </citation>
    <scope>NUCLEOTIDE SEQUENCE</scope>
</reference>
<dbReference type="GO" id="GO:0007165">
    <property type="term" value="P:signal transduction"/>
    <property type="evidence" value="ECO:0007669"/>
    <property type="project" value="TreeGrafter"/>
</dbReference>
<dbReference type="GO" id="GO:0004672">
    <property type="term" value="F:protein kinase activity"/>
    <property type="evidence" value="ECO:0007669"/>
    <property type="project" value="InterPro"/>
</dbReference>
<accession>A0AAE8N4Q8</accession>
<dbReference type="InterPro" id="IPR052751">
    <property type="entry name" value="Plant_MAPKKK"/>
</dbReference>
<dbReference type="PROSITE" id="PS50011">
    <property type="entry name" value="PROTEIN_KINASE_DOM"/>
    <property type="match status" value="1"/>
</dbReference>
<dbReference type="Proteomes" id="UP001187682">
    <property type="component" value="Unassembled WGS sequence"/>
</dbReference>
<keyword evidence="4" id="KW-1185">Reference proteome</keyword>
<feature type="domain" description="Protein kinase" evidence="2">
    <location>
        <begin position="58"/>
        <end position="309"/>
    </location>
</feature>
<dbReference type="InterPro" id="IPR000719">
    <property type="entry name" value="Prot_kinase_dom"/>
</dbReference>
<dbReference type="CDD" id="cd00180">
    <property type="entry name" value="PKc"/>
    <property type="match status" value="1"/>
</dbReference>
<dbReference type="AlphaFoldDB" id="A0AAE8N4Q8"/>
<evidence type="ECO:0000313" key="3">
    <source>
        <dbReference type="EMBL" id="SPO05138.1"/>
    </source>
</evidence>
<dbReference type="Gene3D" id="1.10.510.10">
    <property type="entry name" value="Transferase(Phosphotransferase) domain 1"/>
    <property type="match status" value="1"/>
</dbReference>
<protein>
    <recommendedName>
        <fullName evidence="2">Protein kinase domain-containing protein</fullName>
    </recommendedName>
</protein>
<feature type="compositionally biased region" description="Basic and acidic residues" evidence="1">
    <location>
        <begin position="379"/>
        <end position="394"/>
    </location>
</feature>
<evidence type="ECO:0000259" key="2">
    <source>
        <dbReference type="PROSITE" id="PS50011"/>
    </source>
</evidence>
<dbReference type="GO" id="GO:0005524">
    <property type="term" value="F:ATP binding"/>
    <property type="evidence" value="ECO:0007669"/>
    <property type="project" value="InterPro"/>
</dbReference>
<organism evidence="3 4">
    <name type="scientific">Cephalotrichum gorgonifer</name>
    <dbReference type="NCBI Taxonomy" id="2041049"/>
    <lineage>
        <taxon>Eukaryota</taxon>
        <taxon>Fungi</taxon>
        <taxon>Dikarya</taxon>
        <taxon>Ascomycota</taxon>
        <taxon>Pezizomycotina</taxon>
        <taxon>Sordariomycetes</taxon>
        <taxon>Hypocreomycetidae</taxon>
        <taxon>Microascales</taxon>
        <taxon>Microascaceae</taxon>
        <taxon>Cephalotrichum</taxon>
    </lineage>
</organism>
<feature type="region of interest" description="Disordered" evidence="1">
    <location>
        <begin position="348"/>
        <end position="400"/>
    </location>
</feature>
<gene>
    <name evidence="3" type="ORF">DNG_07824</name>
</gene>
<dbReference type="PANTHER" id="PTHR48011:SF4">
    <property type="entry name" value="MITOGEN-ACTIVATED PROTEIN KINASE KINASE KINASE 19"/>
    <property type="match status" value="1"/>
</dbReference>
<evidence type="ECO:0000313" key="4">
    <source>
        <dbReference type="Proteomes" id="UP001187682"/>
    </source>
</evidence>
<sequence>MDHGRTDSLPHFEMDALTLYEFKQLPSGETLVTHGLSNQATPHVYDHSAVYSTPTEQWADVRTLGRGTFGTITLQERQAPGPGPSRVLREVKKIRRSRPGRKPSEVSAEIDNEIRANTFLTKERPSFFVQFFGWYKTDDYVYLCLEYMPMGRLWDYINEQPFPELDTVEISRQILGGIQYLHENGCIHLDIRTPNILVASTPPQLEGWRVKIADFGKCVFAGDDLYDEREDIRTAGLVTLELTQRRLTVPASWVLHRNRPFSSLSNHDKRRRLLETGLSSLGLQFAGLCQAGSDAGVFTASSALRHPWVQLGEWESAHCLESVAPDNPTSGQGYFAFFNMGTDMWKASPSADGAHSTAHREEKASRSSSSKPNISPGFGREHSFRATIPPKRDASSTQKRVSHITGGFTLGFTFTFTLALSLSPALSSPREAQEKKRCHQNGEAGEEAQGSVRVPSIN</sequence>
<dbReference type="Pfam" id="PF00069">
    <property type="entry name" value="Pkinase"/>
    <property type="match status" value="1"/>
</dbReference>
<name>A0AAE8N4Q8_9PEZI</name>
<comment type="caution">
    <text evidence="3">The sequence shown here is derived from an EMBL/GenBank/DDBJ whole genome shotgun (WGS) entry which is preliminary data.</text>
</comment>
<dbReference type="InterPro" id="IPR011009">
    <property type="entry name" value="Kinase-like_dom_sf"/>
</dbReference>
<dbReference type="SUPFAM" id="SSF56112">
    <property type="entry name" value="Protein kinase-like (PK-like)"/>
    <property type="match status" value="1"/>
</dbReference>
<proteinExistence type="predicted"/>
<evidence type="ECO:0000256" key="1">
    <source>
        <dbReference type="SAM" id="MobiDB-lite"/>
    </source>
</evidence>